<accession>A0AA36XKX0</accession>
<feature type="domain" description="Tle cognate immunity protein 4 C-terminal" evidence="1">
    <location>
        <begin position="197"/>
        <end position="338"/>
    </location>
</feature>
<dbReference type="Proteomes" id="UP000004982">
    <property type="component" value="Unassembled WGS sequence"/>
</dbReference>
<dbReference type="AlphaFoldDB" id="A0AA36XKX0"/>
<evidence type="ECO:0000313" key="3">
    <source>
        <dbReference type="EMBL" id="UNV84266.1"/>
    </source>
</evidence>
<gene>
    <name evidence="2" type="ORF">HMPREF9418_1054</name>
    <name evidence="3" type="ORF">MON40_09625</name>
</gene>
<evidence type="ECO:0000313" key="4">
    <source>
        <dbReference type="Proteomes" id="UP000004982"/>
    </source>
</evidence>
<dbReference type="RefSeq" id="WP_003777520.1">
    <property type="nucleotide sequence ID" value="NZ_CP094241.1"/>
</dbReference>
<reference evidence="3 5" key="2">
    <citation type="submission" date="2022-03" db="EMBL/GenBank/DDBJ databases">
        <title>Genome sequencing of Neisseria macacae.</title>
        <authorList>
            <person name="Baek M.-G."/>
        </authorList>
    </citation>
    <scope>NUCLEOTIDE SEQUENCE [LARGE SCALE GENOMIC DNA]</scope>
    <source>
        <strain evidence="3 5">ATCC 33926</strain>
    </source>
</reference>
<evidence type="ECO:0000259" key="1">
    <source>
        <dbReference type="Pfam" id="PF18426"/>
    </source>
</evidence>
<dbReference type="EMBL" id="CP094241">
    <property type="protein sequence ID" value="UNV84266.1"/>
    <property type="molecule type" value="Genomic_DNA"/>
</dbReference>
<dbReference type="InterPro" id="IPR041290">
    <property type="entry name" value="Tli4_C"/>
</dbReference>
<dbReference type="PROSITE" id="PS51257">
    <property type="entry name" value="PROKAR_LIPOPROTEIN"/>
    <property type="match status" value="1"/>
</dbReference>
<evidence type="ECO:0000313" key="2">
    <source>
        <dbReference type="EMBL" id="EGQ77437.1"/>
    </source>
</evidence>
<proteinExistence type="predicted"/>
<dbReference type="Proteomes" id="UP000829455">
    <property type="component" value="Chromosome"/>
</dbReference>
<sequence length="342" mass="38841">MSIRLTTLSLTLAVAACTPTVSPSAETSPTVTKSAIDTAYWTEQPYCSGRYQLRLPSKRRHGSTHLDYNGWSVMVMFNDWKRNVRTINETKQNGRDGTDIVVDTRTLIPDRAMMQVTRGGFHWENIIGKDGMPYEADLHFKLDNDDAYIVRSFFYIPADNKKAPANWKAQEKELINGMEKKFRQEILNGLKTRQEFEVPNKHGICLIGGFIADDGKKPFEVHSTVEFAKQHDMSLEIMHGDVLKAGEATLLQRKVDPEKGLLIKALTRTIRQGKRTINGMSGEEKLVKWGGNKYMFFWERDGGDPRIMMQFGAEKKDGTKRSEAEVLAIWDTVLPTLKPVKP</sequence>
<protein>
    <submittedName>
        <fullName evidence="3">T6SS immunity protein Tli4 family protein</fullName>
    </submittedName>
</protein>
<dbReference type="EMBL" id="AFQE01000048">
    <property type="protein sequence ID" value="EGQ77437.1"/>
    <property type="molecule type" value="Genomic_DNA"/>
</dbReference>
<keyword evidence="5" id="KW-1185">Reference proteome</keyword>
<reference evidence="2 4" key="1">
    <citation type="submission" date="2011-05" db="EMBL/GenBank/DDBJ databases">
        <authorList>
            <person name="Muzny D."/>
            <person name="Qin X."/>
            <person name="Deng J."/>
            <person name="Jiang H."/>
            <person name="Liu Y."/>
            <person name="Qu J."/>
            <person name="Song X.-Z."/>
            <person name="Zhang L."/>
            <person name="Thornton R."/>
            <person name="Coyle M."/>
            <person name="Francisco L."/>
            <person name="Jackson L."/>
            <person name="Javaid M."/>
            <person name="Korchina V."/>
            <person name="Kovar C."/>
            <person name="Mata R."/>
            <person name="Mathew T."/>
            <person name="Ngo R."/>
            <person name="Nguyen L."/>
            <person name="Nguyen N."/>
            <person name="Okwuonu G."/>
            <person name="Ongeri F."/>
            <person name="Pham C."/>
            <person name="Simmons D."/>
            <person name="Wilczek-Boney K."/>
            <person name="Hale W."/>
            <person name="Jakkamsetti A."/>
            <person name="Pham P."/>
            <person name="Ruth R."/>
            <person name="San Lucas F."/>
            <person name="Warren J."/>
            <person name="Zhang J."/>
            <person name="Zhao Z."/>
            <person name="Zhou C."/>
            <person name="Zhu D."/>
            <person name="Lee S."/>
            <person name="Bess C."/>
            <person name="Blankenburg K."/>
            <person name="Forbes L."/>
            <person name="Fu Q."/>
            <person name="Gubbala S."/>
            <person name="Hirani K."/>
            <person name="Jayaseelan J.C."/>
            <person name="Lara F."/>
            <person name="Munidasa M."/>
            <person name="Palculict T."/>
            <person name="Patil S."/>
            <person name="Pu L.-L."/>
            <person name="Saada N."/>
            <person name="Tang L."/>
            <person name="Weissenberger G."/>
            <person name="Zhu Y."/>
            <person name="Hemphill L."/>
            <person name="Shang Y."/>
            <person name="Youmans B."/>
            <person name="Ayvaz T."/>
            <person name="Ross M."/>
            <person name="Santibanez J."/>
            <person name="Aqrawi P."/>
            <person name="Gross S."/>
            <person name="Joshi V."/>
            <person name="Fowler G."/>
            <person name="Nazareth L."/>
            <person name="Reid J."/>
            <person name="Worley K."/>
            <person name="Petrosino J."/>
            <person name="Highlander S."/>
            <person name="Gibbs R."/>
        </authorList>
    </citation>
    <scope>NUCLEOTIDE SEQUENCE [LARGE SCALE GENOMIC DNA]</scope>
    <source>
        <strain evidence="2 4">ATCC 33926</strain>
    </source>
</reference>
<evidence type="ECO:0000313" key="5">
    <source>
        <dbReference type="Proteomes" id="UP000829455"/>
    </source>
</evidence>
<organism evidence="2 4">
    <name type="scientific">Neisseria macacae ATCC 33926</name>
    <dbReference type="NCBI Taxonomy" id="997348"/>
    <lineage>
        <taxon>Bacteria</taxon>
        <taxon>Pseudomonadati</taxon>
        <taxon>Pseudomonadota</taxon>
        <taxon>Betaproteobacteria</taxon>
        <taxon>Neisseriales</taxon>
        <taxon>Neisseriaceae</taxon>
        <taxon>Neisseria</taxon>
    </lineage>
</organism>
<dbReference type="Pfam" id="PF18426">
    <property type="entry name" value="Tli4_C"/>
    <property type="match status" value="1"/>
</dbReference>
<name>A0AA36XKX0_9NEIS</name>